<dbReference type="GO" id="GO:0000981">
    <property type="term" value="F:DNA-binding transcription factor activity, RNA polymerase II-specific"/>
    <property type="evidence" value="ECO:0007669"/>
    <property type="project" value="TreeGrafter"/>
</dbReference>
<accession>A0AAD7K1H6</accession>
<organism evidence="8 9">
    <name type="scientific">Mycena metata</name>
    <dbReference type="NCBI Taxonomy" id="1033252"/>
    <lineage>
        <taxon>Eukaryota</taxon>
        <taxon>Fungi</taxon>
        <taxon>Dikarya</taxon>
        <taxon>Basidiomycota</taxon>
        <taxon>Agaricomycotina</taxon>
        <taxon>Agaricomycetes</taxon>
        <taxon>Agaricomycetidae</taxon>
        <taxon>Agaricales</taxon>
        <taxon>Marasmiineae</taxon>
        <taxon>Mycenaceae</taxon>
        <taxon>Mycena</taxon>
    </lineage>
</organism>
<comment type="caution">
    <text evidence="8">The sequence shown here is derived from an EMBL/GenBank/DDBJ whole genome shotgun (WGS) entry which is preliminary data.</text>
</comment>
<comment type="subcellular location">
    <subcellularLocation>
        <location evidence="1">Nucleus</location>
    </subcellularLocation>
</comment>
<evidence type="ECO:0000259" key="7">
    <source>
        <dbReference type="PROSITE" id="PS51088"/>
    </source>
</evidence>
<dbReference type="PRINTS" id="PR00065">
    <property type="entry name" value="TEADOMAIN"/>
</dbReference>
<gene>
    <name evidence="8" type="ORF">B0H16DRAFT_1003645</name>
</gene>
<keyword evidence="5" id="KW-0539">Nucleus</keyword>
<dbReference type="GO" id="GO:0000978">
    <property type="term" value="F:RNA polymerase II cis-regulatory region sequence-specific DNA binding"/>
    <property type="evidence" value="ECO:0007669"/>
    <property type="project" value="TreeGrafter"/>
</dbReference>
<name>A0AAD7K1H6_9AGAR</name>
<sequence>MTHAFFVDTGSRDTVSGAALRTLLGPRHCWKKLHGQEVWPPHLEAALLEALEQYIPDDSRETRLLGRYRGRNQFVAEYIFRRTGEYRTNKQVGSRLQQMRHSTRNPKIQDLLNPLRLSSWYSRDRPQFSSSVDCSGPSPCPLHISVPIRPRSSPPAYPLLATPAPTHTKSHHLQDISPITTFLSPRPIIAQSWSAVVLEGQIIHTETIPLIIILEVPAIGTGFLHRTSLVPDYWQTILDSPDPTRFTVLQQVVKENNSAILFSAEYKFAYARDAAPPCMAKVERCEPAVGVLKVHAEVPLWTLPQVELRV</sequence>
<evidence type="ECO:0000256" key="4">
    <source>
        <dbReference type="ARBA" id="ARBA00023163"/>
    </source>
</evidence>
<evidence type="ECO:0000313" key="9">
    <source>
        <dbReference type="Proteomes" id="UP001215598"/>
    </source>
</evidence>
<protein>
    <submittedName>
        <fullName evidence="8">TEA/ATTS domain family-domain-containing protein</fullName>
    </submittedName>
</protein>
<keyword evidence="3" id="KW-0805">Transcription regulation</keyword>
<dbReference type="Pfam" id="PF01285">
    <property type="entry name" value="TEA"/>
    <property type="match status" value="1"/>
</dbReference>
<evidence type="ECO:0000256" key="2">
    <source>
        <dbReference type="ARBA" id="ARBA00008421"/>
    </source>
</evidence>
<proteinExistence type="inferred from homology"/>
<feature type="DNA-binding region" description="TEA" evidence="6">
    <location>
        <begin position="32"/>
        <end position="106"/>
    </location>
</feature>
<evidence type="ECO:0000313" key="8">
    <source>
        <dbReference type="EMBL" id="KAJ7776255.1"/>
    </source>
</evidence>
<dbReference type="InterPro" id="IPR038096">
    <property type="entry name" value="TEA/ATTS_sf"/>
</dbReference>
<dbReference type="PROSITE" id="PS51088">
    <property type="entry name" value="TEA_2"/>
    <property type="match status" value="1"/>
</dbReference>
<evidence type="ECO:0000256" key="3">
    <source>
        <dbReference type="ARBA" id="ARBA00023015"/>
    </source>
</evidence>
<dbReference type="GO" id="GO:0005634">
    <property type="term" value="C:nucleus"/>
    <property type="evidence" value="ECO:0007669"/>
    <property type="project" value="UniProtKB-SubCell"/>
</dbReference>
<dbReference type="GO" id="GO:0005667">
    <property type="term" value="C:transcription regulator complex"/>
    <property type="evidence" value="ECO:0007669"/>
    <property type="project" value="TreeGrafter"/>
</dbReference>
<dbReference type="EMBL" id="JARKIB010000009">
    <property type="protein sequence ID" value="KAJ7776255.1"/>
    <property type="molecule type" value="Genomic_DNA"/>
</dbReference>
<evidence type="ECO:0000256" key="6">
    <source>
        <dbReference type="PROSITE-ProRule" id="PRU00505"/>
    </source>
</evidence>
<keyword evidence="4" id="KW-0804">Transcription</keyword>
<dbReference type="SMART" id="SM00426">
    <property type="entry name" value="TEA"/>
    <property type="match status" value="1"/>
</dbReference>
<dbReference type="InterPro" id="IPR000818">
    <property type="entry name" value="TEA/ATTS_dom"/>
</dbReference>
<dbReference type="Proteomes" id="UP001215598">
    <property type="component" value="Unassembled WGS sequence"/>
</dbReference>
<dbReference type="AlphaFoldDB" id="A0AAD7K1H6"/>
<feature type="domain" description="TEA" evidence="7">
    <location>
        <begin position="32"/>
        <end position="106"/>
    </location>
</feature>
<evidence type="ECO:0000256" key="1">
    <source>
        <dbReference type="ARBA" id="ARBA00004123"/>
    </source>
</evidence>
<evidence type="ECO:0000256" key="5">
    <source>
        <dbReference type="ARBA" id="ARBA00023242"/>
    </source>
</evidence>
<dbReference type="PANTHER" id="PTHR11834:SF0">
    <property type="entry name" value="PROTEIN SCALLOPED"/>
    <property type="match status" value="1"/>
</dbReference>
<comment type="similarity">
    <text evidence="2">Belongs to the TEC1 family.</text>
</comment>
<dbReference type="InterPro" id="IPR050937">
    <property type="entry name" value="TEC1_TEAD_TF"/>
</dbReference>
<dbReference type="Gene3D" id="6.10.20.40">
    <property type="entry name" value="TEA/ATTS domain"/>
    <property type="match status" value="1"/>
</dbReference>
<keyword evidence="9" id="KW-1185">Reference proteome</keyword>
<dbReference type="PANTHER" id="PTHR11834">
    <property type="entry name" value="TRANSCRIPTIONAL ENHANCER FACTOR TEF RELATED"/>
    <property type="match status" value="1"/>
</dbReference>
<reference evidence="8" key="1">
    <citation type="submission" date="2023-03" db="EMBL/GenBank/DDBJ databases">
        <title>Massive genome expansion in bonnet fungi (Mycena s.s.) driven by repeated elements and novel gene families across ecological guilds.</title>
        <authorList>
            <consortium name="Lawrence Berkeley National Laboratory"/>
            <person name="Harder C.B."/>
            <person name="Miyauchi S."/>
            <person name="Viragh M."/>
            <person name="Kuo A."/>
            <person name="Thoen E."/>
            <person name="Andreopoulos B."/>
            <person name="Lu D."/>
            <person name="Skrede I."/>
            <person name="Drula E."/>
            <person name="Henrissat B."/>
            <person name="Morin E."/>
            <person name="Kohler A."/>
            <person name="Barry K."/>
            <person name="LaButti K."/>
            <person name="Morin E."/>
            <person name="Salamov A."/>
            <person name="Lipzen A."/>
            <person name="Mereny Z."/>
            <person name="Hegedus B."/>
            <person name="Baldrian P."/>
            <person name="Stursova M."/>
            <person name="Weitz H."/>
            <person name="Taylor A."/>
            <person name="Grigoriev I.V."/>
            <person name="Nagy L.G."/>
            <person name="Martin F."/>
            <person name="Kauserud H."/>
        </authorList>
    </citation>
    <scope>NUCLEOTIDE SEQUENCE</scope>
    <source>
        <strain evidence="8">CBHHK182m</strain>
    </source>
</reference>